<comment type="function">
    <text evidence="13">Mediates electron flow from quinones to the NapAB complex.</text>
</comment>
<evidence type="ECO:0000256" key="6">
    <source>
        <dbReference type="ARBA" id="ARBA00022617"/>
    </source>
</evidence>
<evidence type="ECO:0000256" key="9">
    <source>
        <dbReference type="ARBA" id="ARBA00022982"/>
    </source>
</evidence>
<keyword evidence="5" id="KW-0997">Cell inner membrane</keyword>
<accession>A0A2A4CPM2</accession>
<dbReference type="GO" id="GO:0020037">
    <property type="term" value="F:heme binding"/>
    <property type="evidence" value="ECO:0007669"/>
    <property type="project" value="InterPro"/>
</dbReference>
<dbReference type="GO" id="GO:0005886">
    <property type="term" value="C:plasma membrane"/>
    <property type="evidence" value="ECO:0007669"/>
    <property type="project" value="UniProtKB-SubCell"/>
</dbReference>
<evidence type="ECO:0000256" key="5">
    <source>
        <dbReference type="ARBA" id="ARBA00022519"/>
    </source>
</evidence>
<dbReference type="FunFam" id="1.10.3820.10:FF:000001">
    <property type="entry name" value="Cytochrome c-type protein"/>
    <property type="match status" value="1"/>
</dbReference>
<evidence type="ECO:0000256" key="13">
    <source>
        <dbReference type="ARBA" id="ARBA00055242"/>
    </source>
</evidence>
<protein>
    <recommendedName>
        <fullName evidence="14">Cytochrome c-type protein NapC</fullName>
    </recommendedName>
</protein>
<keyword evidence="8" id="KW-0479">Metal-binding</keyword>
<dbReference type="Pfam" id="PF09459">
    <property type="entry name" value="EB_dh"/>
    <property type="match status" value="1"/>
</dbReference>
<dbReference type="AlphaFoldDB" id="A0A2A4CPM2"/>
<feature type="compositionally biased region" description="Low complexity" evidence="15">
    <location>
        <begin position="264"/>
        <end position="282"/>
    </location>
</feature>
<dbReference type="PANTHER" id="PTHR30333">
    <property type="entry name" value="CYTOCHROME C-TYPE PROTEIN"/>
    <property type="match status" value="1"/>
</dbReference>
<sequence>MSDDTPQPKQPASLWRRYVFFGVPVVGAAAAFIAGIVFWGGFNTAMEATNTMPFCISCHEMEDNVYAEYKGTIHDVNRSGVGAVCSDCHVPKDWTHKIIRKIQASREVWGKLTGSISTPEKFDAKRLELAMHEWERMKSTDSRECRNCHDFESMLPEKQRPRARQQHMNAIETGQTCIDCHKGIAHHNVRDRADEEYLAELEAPNPKFAREIPAEYLESLARIEAKEAAEAEAAAAATKAAEEAVQARIASAVDKAVAEEQAKASGAPVPAAGGSGDGPDAAIDWSKSSPLTVTMFYPGQASFEWVQNGKTHGGARPVTKGGDKCSTCHAKELANMGQKIVTGEKAEPTPIPGKRGSIDASLQATHDGENLYLRLQFQAGPHNPVPFVDGGKMDPENPVKVAMMILGNGIEYGEQAGCWVTCHNDNRYMPDAPDGAALAAAGDVAARLGATDYVSKYIAESRTEIELKGRGGKPLGGWDKLKAEGEIAAYLDGGTYMDLLRANPTGSSNGHILEARHGDDEAQIETSLTLDGDTWTAVIKRPLDTGAAGDIKIEPGKVYTVGFAIHDDFTAARFHHVSMDWRLGLDDAGVEINAVAQ</sequence>
<keyword evidence="6" id="KW-0349">Heme</keyword>
<name>A0A2A4CPM2_9RHOB</name>
<dbReference type="SUPFAM" id="SSF48695">
    <property type="entry name" value="Multiheme cytochromes"/>
    <property type="match status" value="1"/>
</dbReference>
<comment type="subcellular location">
    <subcellularLocation>
        <location evidence="1">Cell membrane</location>
        <topology evidence="1">Single-pass membrane protein</topology>
    </subcellularLocation>
</comment>
<evidence type="ECO:0000256" key="1">
    <source>
        <dbReference type="ARBA" id="ARBA00004162"/>
    </source>
</evidence>
<gene>
    <name evidence="18" type="ORF">CLN94_05340</name>
</gene>
<dbReference type="OrthoDB" id="7360653at2"/>
<organism evidence="18 19">
    <name type="scientific">Pseudothioclava arenosa</name>
    <dbReference type="NCBI Taxonomy" id="1795308"/>
    <lineage>
        <taxon>Bacteria</taxon>
        <taxon>Pseudomonadati</taxon>
        <taxon>Pseudomonadota</taxon>
        <taxon>Alphaproteobacteria</taxon>
        <taxon>Rhodobacterales</taxon>
        <taxon>Paracoccaceae</taxon>
        <taxon>Pseudothioclava</taxon>
    </lineage>
</organism>
<keyword evidence="11" id="KW-0408">Iron</keyword>
<dbReference type="PANTHER" id="PTHR30333:SF1">
    <property type="entry name" value="CYTOCHROME C-TYPE PROTEIN NAPC"/>
    <property type="match status" value="1"/>
</dbReference>
<evidence type="ECO:0000256" key="4">
    <source>
        <dbReference type="ARBA" id="ARBA00022475"/>
    </source>
</evidence>
<dbReference type="GO" id="GO:0009061">
    <property type="term" value="P:anaerobic respiration"/>
    <property type="evidence" value="ECO:0007669"/>
    <property type="project" value="TreeGrafter"/>
</dbReference>
<evidence type="ECO:0000256" key="7">
    <source>
        <dbReference type="ARBA" id="ARBA00022692"/>
    </source>
</evidence>
<dbReference type="InterPro" id="IPR019020">
    <property type="entry name" value="Cyt-c552/DMSO_Rdtase_haem-bd"/>
</dbReference>
<keyword evidence="19" id="KW-1185">Reference proteome</keyword>
<evidence type="ECO:0000313" key="18">
    <source>
        <dbReference type="EMBL" id="PCD77191.1"/>
    </source>
</evidence>
<dbReference type="RefSeq" id="WP_096431910.1">
    <property type="nucleotide sequence ID" value="NZ_NTJD01000003.1"/>
</dbReference>
<evidence type="ECO:0000256" key="12">
    <source>
        <dbReference type="ARBA" id="ARBA00023136"/>
    </source>
</evidence>
<dbReference type="EMBL" id="NTJD01000003">
    <property type="protein sequence ID" value="PCD77191.1"/>
    <property type="molecule type" value="Genomic_DNA"/>
</dbReference>
<evidence type="ECO:0000256" key="10">
    <source>
        <dbReference type="ARBA" id="ARBA00022989"/>
    </source>
</evidence>
<dbReference type="InterPro" id="IPR051174">
    <property type="entry name" value="Cytochrome_c-type_ET"/>
</dbReference>
<reference evidence="18 19" key="1">
    <citation type="submission" date="2017-09" db="EMBL/GenBank/DDBJ databases">
        <title>A multilocus sequence analysis scheme for characterization of bacteria in the genus Thioclava.</title>
        <authorList>
            <person name="Liu Y."/>
            <person name="Shao Z."/>
        </authorList>
    </citation>
    <scope>NUCLEOTIDE SEQUENCE [LARGE SCALE GENOMIC DNA]</scope>
    <source>
        <strain evidence="18 19">CAU 1312</strain>
    </source>
</reference>
<evidence type="ECO:0000256" key="14">
    <source>
        <dbReference type="ARBA" id="ARBA00074074"/>
    </source>
</evidence>
<evidence type="ECO:0000256" key="11">
    <source>
        <dbReference type="ARBA" id="ARBA00023004"/>
    </source>
</evidence>
<dbReference type="Gene3D" id="2.60.40.1190">
    <property type="match status" value="1"/>
</dbReference>
<keyword evidence="7 16" id="KW-0812">Transmembrane</keyword>
<dbReference type="Proteomes" id="UP000243507">
    <property type="component" value="Unassembled WGS sequence"/>
</dbReference>
<keyword evidence="10 16" id="KW-1133">Transmembrane helix</keyword>
<evidence type="ECO:0000256" key="16">
    <source>
        <dbReference type="SAM" id="Phobius"/>
    </source>
</evidence>
<dbReference type="GO" id="GO:0046872">
    <property type="term" value="F:metal ion binding"/>
    <property type="evidence" value="ECO:0007669"/>
    <property type="project" value="UniProtKB-KW"/>
</dbReference>
<dbReference type="Pfam" id="PF03264">
    <property type="entry name" value="Cytochrom_NNT"/>
    <property type="match status" value="1"/>
</dbReference>
<feature type="transmembrane region" description="Helical" evidence="16">
    <location>
        <begin position="18"/>
        <end position="42"/>
    </location>
</feature>
<feature type="region of interest" description="Disordered" evidence="15">
    <location>
        <begin position="263"/>
        <end position="282"/>
    </location>
</feature>
<comment type="similarity">
    <text evidence="2">Belongs to the NapC/NirT/NrfH family.</text>
</comment>
<dbReference type="InterPro" id="IPR036280">
    <property type="entry name" value="Multihaem_cyt_sf"/>
</dbReference>
<evidence type="ECO:0000256" key="3">
    <source>
        <dbReference type="ARBA" id="ARBA00022448"/>
    </source>
</evidence>
<dbReference type="InterPro" id="IPR005126">
    <property type="entry name" value="NapC/NirT_cyt_c_N"/>
</dbReference>
<comment type="caution">
    <text evidence="18">The sequence shown here is derived from an EMBL/GenBank/DDBJ whole genome shotgun (WGS) entry which is preliminary data.</text>
</comment>
<dbReference type="InterPro" id="IPR038266">
    <property type="entry name" value="NapC/NirT_cytc_sf"/>
</dbReference>
<keyword evidence="3" id="KW-0813">Transport</keyword>
<keyword evidence="4" id="KW-1003">Cell membrane</keyword>
<proteinExistence type="inferred from homology"/>
<evidence type="ECO:0000259" key="17">
    <source>
        <dbReference type="SMART" id="SM00887"/>
    </source>
</evidence>
<evidence type="ECO:0000256" key="2">
    <source>
        <dbReference type="ARBA" id="ARBA00007395"/>
    </source>
</evidence>
<dbReference type="GO" id="GO:0009055">
    <property type="term" value="F:electron transfer activity"/>
    <property type="evidence" value="ECO:0007669"/>
    <property type="project" value="TreeGrafter"/>
</dbReference>
<evidence type="ECO:0000256" key="15">
    <source>
        <dbReference type="SAM" id="MobiDB-lite"/>
    </source>
</evidence>
<evidence type="ECO:0000313" key="19">
    <source>
        <dbReference type="Proteomes" id="UP000243507"/>
    </source>
</evidence>
<evidence type="ECO:0000256" key="8">
    <source>
        <dbReference type="ARBA" id="ARBA00022723"/>
    </source>
</evidence>
<keyword evidence="12 16" id="KW-0472">Membrane</keyword>
<keyword evidence="9" id="KW-0249">Electron transport</keyword>
<feature type="domain" description="Cytochrome c-552/DMSO reductase-like haem-binding" evidence="17">
    <location>
        <begin position="282"/>
        <end position="578"/>
    </location>
</feature>
<dbReference type="SMART" id="SM00887">
    <property type="entry name" value="EB_dh"/>
    <property type="match status" value="1"/>
</dbReference>
<dbReference type="Gene3D" id="1.10.3820.10">
    <property type="entry name" value="Di-heme elbow motif domain"/>
    <property type="match status" value="1"/>
</dbReference>